<accession>A0A1E3LVJ6</accession>
<dbReference type="Gene3D" id="3.40.50.10540">
    <property type="entry name" value="Crotonobetainyl-coa:carnitine coa-transferase, domain 1"/>
    <property type="match status" value="1"/>
</dbReference>
<reference evidence="2 3" key="1">
    <citation type="submission" date="2016-08" db="EMBL/GenBank/DDBJ databases">
        <title>Draft genome of the agarase producing Sphingomonas sp. MCT13.</title>
        <authorList>
            <person name="D'Andrea M.M."/>
            <person name="Rossolini G.M."/>
            <person name="Thaller M.C."/>
        </authorList>
    </citation>
    <scope>NUCLEOTIDE SEQUENCE [LARGE SCALE GENOMIC DNA]</scope>
    <source>
        <strain evidence="2 3">MCT13</strain>
    </source>
</reference>
<keyword evidence="3" id="KW-1185">Reference proteome</keyword>
<comment type="caution">
    <text evidence="2">The sequence shown here is derived from an EMBL/GenBank/DDBJ whole genome shotgun (WGS) entry which is preliminary data.</text>
</comment>
<dbReference type="Pfam" id="PF02515">
    <property type="entry name" value="CoA_transf_3"/>
    <property type="match status" value="1"/>
</dbReference>
<dbReference type="Proteomes" id="UP000094487">
    <property type="component" value="Unassembled WGS sequence"/>
</dbReference>
<dbReference type="EMBL" id="MDDS01000024">
    <property type="protein sequence ID" value="ODP37763.1"/>
    <property type="molecule type" value="Genomic_DNA"/>
</dbReference>
<organism evidence="2 3">
    <name type="scientific">Sphingomonas turrisvirgatae</name>
    <dbReference type="NCBI Taxonomy" id="1888892"/>
    <lineage>
        <taxon>Bacteria</taxon>
        <taxon>Pseudomonadati</taxon>
        <taxon>Pseudomonadota</taxon>
        <taxon>Alphaproteobacteria</taxon>
        <taxon>Sphingomonadales</taxon>
        <taxon>Sphingomonadaceae</taxon>
        <taxon>Sphingomonas</taxon>
    </lineage>
</organism>
<dbReference type="GO" id="GO:0008410">
    <property type="term" value="F:CoA-transferase activity"/>
    <property type="evidence" value="ECO:0007669"/>
    <property type="project" value="TreeGrafter"/>
</dbReference>
<evidence type="ECO:0000256" key="1">
    <source>
        <dbReference type="ARBA" id="ARBA00022679"/>
    </source>
</evidence>
<evidence type="ECO:0000313" key="3">
    <source>
        <dbReference type="Proteomes" id="UP000094487"/>
    </source>
</evidence>
<dbReference type="PANTHER" id="PTHR48207">
    <property type="entry name" value="SUCCINATE--HYDROXYMETHYLGLUTARATE COA-TRANSFERASE"/>
    <property type="match status" value="1"/>
</dbReference>
<evidence type="ECO:0000313" key="2">
    <source>
        <dbReference type="EMBL" id="ODP37763.1"/>
    </source>
</evidence>
<proteinExistence type="predicted"/>
<dbReference type="RefSeq" id="WP_069320484.1">
    <property type="nucleotide sequence ID" value="NZ_MDDS01000024.1"/>
</dbReference>
<dbReference type="AlphaFoldDB" id="A0A1E3LVJ6"/>
<dbReference type="SUPFAM" id="SSF89796">
    <property type="entry name" value="CoA-transferase family III (CaiB/BaiF)"/>
    <property type="match status" value="1"/>
</dbReference>
<name>A0A1E3LVJ6_9SPHN</name>
<dbReference type="InterPro" id="IPR003673">
    <property type="entry name" value="CoA-Trfase_fam_III"/>
</dbReference>
<gene>
    <name evidence="2" type="ORF">BFL28_02000</name>
</gene>
<dbReference type="PANTHER" id="PTHR48207:SF4">
    <property type="entry name" value="BLL6097 PROTEIN"/>
    <property type="match status" value="1"/>
</dbReference>
<dbReference type="InterPro" id="IPR023606">
    <property type="entry name" value="CoA-Trfase_III_dom_1_sf"/>
</dbReference>
<dbReference type="InterPro" id="IPR050483">
    <property type="entry name" value="CoA-transferase_III_domain"/>
</dbReference>
<dbReference type="InterPro" id="IPR044855">
    <property type="entry name" value="CoA-Trfase_III_dom3_sf"/>
</dbReference>
<dbReference type="OrthoDB" id="9806585at2"/>
<dbReference type="STRING" id="1888892.BFL28_02000"/>
<protein>
    <submittedName>
        <fullName evidence="2">Succinyl-CoA--benzylsuccinate CoA-transferase</fullName>
    </submittedName>
</protein>
<dbReference type="Gene3D" id="3.30.1540.10">
    <property type="entry name" value="formyl-coa transferase, domain 3"/>
    <property type="match status" value="1"/>
</dbReference>
<keyword evidence="1 2" id="KW-0808">Transferase</keyword>
<sequence length="392" mass="42301">MTTLPLAGVKIADFSWVGAGPRATKDMADLGADVIKIESRKRLDLGRLSPPFAGGTRDPDASTFFAITNTSKRGVTINLTDPRGVEVAKKLVAWADIVVENFSFGYMDRIGLGYDVLKAIKPDIIFVSVSVAGRKGPLGPMRGYGNSAAALSGLAHLSGWPDRDPHMPPFAYGDVVAPMFATVAMLAALDYRRVTGEGQHIDISQVEPLVHVIADQLHAQEKPGNRSPHYVPHGAFPARGVDQWIAIAVRDDAEWAKLADVAGIAGTRFTTVAGRKRHEDDLEATLATFTRRHDKRTLADKLAALGIPAEPVNDGRDVWRDPELTERGHFREITHDKLGTCDMPAPPLRFSDSAIRVGPPPNLGQHNHDIFVDLLGLSEAEVDALTQAGALA</sequence>